<dbReference type="InterPro" id="IPR000010">
    <property type="entry name" value="Cystatin_dom"/>
</dbReference>
<feature type="domain" description="Cystatin" evidence="2">
    <location>
        <begin position="37"/>
        <end position="119"/>
    </location>
</feature>
<dbReference type="AlphaFoldDB" id="A0A4V3SGX9"/>
<dbReference type="OrthoDB" id="6235294at2759"/>
<gene>
    <name evidence="3" type="ORF">CRM22_001137</name>
</gene>
<dbReference type="SUPFAM" id="SSF54403">
    <property type="entry name" value="Cystatin/monellin"/>
    <property type="match status" value="1"/>
</dbReference>
<sequence>MYFTVVFALYLGARVGSMILGGKQPLTEDDLKSKLFQGFVRDAEIECNKVVNSESWFVLEGPVNGTKQVVSGIKYEFSFFQGESDCKKEAMLAEGNKTSCEIKKNGLKHMCSATVVHAPHTGPTVIKVKVVDVSQADVDQDAEEKALESVEVMIVEDEPSMPEPIGEQSQH</sequence>
<keyword evidence="1" id="KW-0732">Signal</keyword>
<dbReference type="EMBL" id="SJOL01002139">
    <property type="protein sequence ID" value="TGZ74084.1"/>
    <property type="molecule type" value="Genomic_DNA"/>
</dbReference>
<dbReference type="Pfam" id="PF00031">
    <property type="entry name" value="Cystatin"/>
    <property type="match status" value="1"/>
</dbReference>
<name>A0A4V3SGX9_OPIFE</name>
<comment type="caution">
    <text evidence="3">The sequence shown here is derived from an EMBL/GenBank/DDBJ whole genome shotgun (WGS) entry which is preliminary data.</text>
</comment>
<dbReference type="Proteomes" id="UP000308267">
    <property type="component" value="Unassembled WGS sequence"/>
</dbReference>
<dbReference type="Gene3D" id="3.10.450.10">
    <property type="match status" value="1"/>
</dbReference>
<dbReference type="GO" id="GO:0004869">
    <property type="term" value="F:cysteine-type endopeptidase inhibitor activity"/>
    <property type="evidence" value="ECO:0007669"/>
    <property type="project" value="InterPro"/>
</dbReference>
<reference evidence="3 4" key="1">
    <citation type="journal article" date="2019" name="BMC Genomics">
        <title>New insights from Opisthorchis felineus genome: update on genomics of the epidemiologically important liver flukes.</title>
        <authorList>
            <person name="Ershov N.I."/>
            <person name="Mordvinov V.A."/>
            <person name="Prokhortchouk E.B."/>
            <person name="Pakharukova M.Y."/>
            <person name="Gunbin K.V."/>
            <person name="Ustyantsev K."/>
            <person name="Genaev M.A."/>
            <person name="Blinov A.G."/>
            <person name="Mazur A."/>
            <person name="Boulygina E."/>
            <person name="Tsygankova S."/>
            <person name="Khrameeva E."/>
            <person name="Chekanov N."/>
            <person name="Fan G."/>
            <person name="Xiao A."/>
            <person name="Zhang H."/>
            <person name="Xu X."/>
            <person name="Yang H."/>
            <person name="Solovyev V."/>
            <person name="Lee S.M."/>
            <person name="Liu X."/>
            <person name="Afonnikov D.A."/>
            <person name="Skryabin K.G."/>
        </authorList>
    </citation>
    <scope>NUCLEOTIDE SEQUENCE [LARGE SCALE GENOMIC DNA]</scope>
    <source>
        <strain evidence="3">AK-0245</strain>
        <tissue evidence="3">Whole organism</tissue>
    </source>
</reference>
<evidence type="ECO:0000313" key="3">
    <source>
        <dbReference type="EMBL" id="TGZ74084.1"/>
    </source>
</evidence>
<feature type="chain" id="PRO_5020542388" description="Cystatin domain-containing protein" evidence="1">
    <location>
        <begin position="18"/>
        <end position="171"/>
    </location>
</feature>
<protein>
    <recommendedName>
        <fullName evidence="2">Cystatin domain-containing protein</fullName>
    </recommendedName>
</protein>
<dbReference type="InterPro" id="IPR046350">
    <property type="entry name" value="Cystatin_sf"/>
</dbReference>
<organism evidence="3 4">
    <name type="scientific">Opisthorchis felineus</name>
    <dbReference type="NCBI Taxonomy" id="147828"/>
    <lineage>
        <taxon>Eukaryota</taxon>
        <taxon>Metazoa</taxon>
        <taxon>Spiralia</taxon>
        <taxon>Lophotrochozoa</taxon>
        <taxon>Platyhelminthes</taxon>
        <taxon>Trematoda</taxon>
        <taxon>Digenea</taxon>
        <taxon>Opisthorchiida</taxon>
        <taxon>Opisthorchiata</taxon>
        <taxon>Opisthorchiidae</taxon>
        <taxon>Opisthorchis</taxon>
    </lineage>
</organism>
<keyword evidence="4" id="KW-1185">Reference proteome</keyword>
<evidence type="ECO:0000259" key="2">
    <source>
        <dbReference type="Pfam" id="PF00031"/>
    </source>
</evidence>
<evidence type="ECO:0000313" key="4">
    <source>
        <dbReference type="Proteomes" id="UP000308267"/>
    </source>
</evidence>
<feature type="signal peptide" evidence="1">
    <location>
        <begin position="1"/>
        <end position="17"/>
    </location>
</feature>
<proteinExistence type="predicted"/>
<evidence type="ECO:0000256" key="1">
    <source>
        <dbReference type="SAM" id="SignalP"/>
    </source>
</evidence>
<accession>A0A4V3SGX9</accession>